<sequence>MQDMQDLIRRLNQSGKRLSKGHRRIAEYIVEHYDKAVFMTASRLGEKVGVSESTVVRFASALGYEGYPQLQRALQELVRHRLTAVQRFEMASDIDQSEVLRTVLRADMQNIRATLEDIDTVAFDDVIDRVLEARNIYVMGVRSAAPLAQFLGYYLNFIFDNVRIVGESAVDVFEQISRVNEQDMLIGISFPRYSTRTLEAMAFAKARGAQVVAITDGPMSPLLSQSTLSLTARTDMASFVDSLAAPLSLVNALVVAVGLRRREDLSEHFKLMEGIWDEYQVYLSKDRE</sequence>
<dbReference type="InterPro" id="IPR046348">
    <property type="entry name" value="SIS_dom_sf"/>
</dbReference>
<evidence type="ECO:0000256" key="3">
    <source>
        <dbReference type="ARBA" id="ARBA00023163"/>
    </source>
</evidence>
<dbReference type="InterPro" id="IPR001347">
    <property type="entry name" value="SIS_dom"/>
</dbReference>
<dbReference type="PANTHER" id="PTHR30514:SF18">
    <property type="entry name" value="RPIR-FAMILY TRANSCRIPTIONAL REGULATOR"/>
    <property type="match status" value="1"/>
</dbReference>
<dbReference type="InterPro" id="IPR047640">
    <property type="entry name" value="RpiR-like"/>
</dbReference>
<accession>A0A9D1CR05</accession>
<proteinExistence type="predicted"/>
<gene>
    <name evidence="6" type="ORF">IAB73_02160</name>
</gene>
<dbReference type="SUPFAM" id="SSF46689">
    <property type="entry name" value="Homeodomain-like"/>
    <property type="match status" value="1"/>
</dbReference>
<keyword evidence="1" id="KW-0805">Transcription regulation</keyword>
<evidence type="ECO:0000313" key="7">
    <source>
        <dbReference type="Proteomes" id="UP000886887"/>
    </source>
</evidence>
<dbReference type="PROSITE" id="PS51071">
    <property type="entry name" value="HTH_RPIR"/>
    <property type="match status" value="1"/>
</dbReference>
<dbReference type="Pfam" id="PF01418">
    <property type="entry name" value="HTH_6"/>
    <property type="match status" value="1"/>
</dbReference>
<dbReference type="InterPro" id="IPR035472">
    <property type="entry name" value="RpiR-like_SIS"/>
</dbReference>
<dbReference type="AlphaFoldDB" id="A0A9D1CR05"/>
<dbReference type="GO" id="GO:0097367">
    <property type="term" value="F:carbohydrate derivative binding"/>
    <property type="evidence" value="ECO:0007669"/>
    <property type="project" value="InterPro"/>
</dbReference>
<evidence type="ECO:0000259" key="5">
    <source>
        <dbReference type="PROSITE" id="PS51464"/>
    </source>
</evidence>
<comment type="caution">
    <text evidence="6">The sequence shown here is derived from an EMBL/GenBank/DDBJ whole genome shotgun (WGS) entry which is preliminary data.</text>
</comment>
<dbReference type="InterPro" id="IPR000281">
    <property type="entry name" value="HTH_RpiR"/>
</dbReference>
<dbReference type="Gene3D" id="1.10.10.10">
    <property type="entry name" value="Winged helix-like DNA-binding domain superfamily/Winged helix DNA-binding domain"/>
    <property type="match status" value="1"/>
</dbReference>
<dbReference type="GO" id="GO:1901135">
    <property type="term" value="P:carbohydrate derivative metabolic process"/>
    <property type="evidence" value="ECO:0007669"/>
    <property type="project" value="InterPro"/>
</dbReference>
<dbReference type="Proteomes" id="UP000886887">
    <property type="component" value="Unassembled WGS sequence"/>
</dbReference>
<dbReference type="InterPro" id="IPR036388">
    <property type="entry name" value="WH-like_DNA-bd_sf"/>
</dbReference>
<reference evidence="6" key="1">
    <citation type="submission" date="2020-10" db="EMBL/GenBank/DDBJ databases">
        <authorList>
            <person name="Gilroy R."/>
        </authorList>
    </citation>
    <scope>NUCLEOTIDE SEQUENCE</scope>
    <source>
        <strain evidence="6">ChiSxjej2B14-6234</strain>
    </source>
</reference>
<dbReference type="SUPFAM" id="SSF53697">
    <property type="entry name" value="SIS domain"/>
    <property type="match status" value="1"/>
</dbReference>
<dbReference type="InterPro" id="IPR009057">
    <property type="entry name" value="Homeodomain-like_sf"/>
</dbReference>
<keyword evidence="3" id="KW-0804">Transcription</keyword>
<dbReference type="GO" id="GO:0003677">
    <property type="term" value="F:DNA binding"/>
    <property type="evidence" value="ECO:0007669"/>
    <property type="project" value="UniProtKB-KW"/>
</dbReference>
<keyword evidence="2" id="KW-0238">DNA-binding</keyword>
<dbReference type="EMBL" id="DVFJ01000006">
    <property type="protein sequence ID" value="HIQ70999.1"/>
    <property type="molecule type" value="Genomic_DNA"/>
</dbReference>
<dbReference type="Pfam" id="PF01380">
    <property type="entry name" value="SIS"/>
    <property type="match status" value="1"/>
</dbReference>
<dbReference type="Gene3D" id="3.40.50.10490">
    <property type="entry name" value="Glucose-6-phosphate isomerase like protein, domain 1"/>
    <property type="match status" value="1"/>
</dbReference>
<dbReference type="CDD" id="cd05013">
    <property type="entry name" value="SIS_RpiR"/>
    <property type="match status" value="1"/>
</dbReference>
<name>A0A9D1CR05_9FIRM</name>
<feature type="domain" description="HTH rpiR-type" evidence="4">
    <location>
        <begin position="5"/>
        <end position="81"/>
    </location>
</feature>
<evidence type="ECO:0000313" key="6">
    <source>
        <dbReference type="EMBL" id="HIQ70999.1"/>
    </source>
</evidence>
<evidence type="ECO:0000256" key="1">
    <source>
        <dbReference type="ARBA" id="ARBA00023015"/>
    </source>
</evidence>
<reference evidence="6" key="2">
    <citation type="journal article" date="2021" name="PeerJ">
        <title>Extensive microbial diversity within the chicken gut microbiome revealed by metagenomics and culture.</title>
        <authorList>
            <person name="Gilroy R."/>
            <person name="Ravi A."/>
            <person name="Getino M."/>
            <person name="Pursley I."/>
            <person name="Horton D.L."/>
            <person name="Alikhan N.F."/>
            <person name="Baker D."/>
            <person name="Gharbi K."/>
            <person name="Hall N."/>
            <person name="Watson M."/>
            <person name="Adriaenssens E.M."/>
            <person name="Foster-Nyarko E."/>
            <person name="Jarju S."/>
            <person name="Secka A."/>
            <person name="Antonio M."/>
            <person name="Oren A."/>
            <person name="Chaudhuri R.R."/>
            <person name="La Ragione R."/>
            <person name="Hildebrand F."/>
            <person name="Pallen M.J."/>
        </authorList>
    </citation>
    <scope>NUCLEOTIDE SEQUENCE</scope>
    <source>
        <strain evidence="6">ChiSxjej2B14-6234</strain>
    </source>
</reference>
<dbReference type="PROSITE" id="PS51464">
    <property type="entry name" value="SIS"/>
    <property type="match status" value="1"/>
</dbReference>
<dbReference type="PANTHER" id="PTHR30514">
    <property type="entry name" value="GLUCOKINASE"/>
    <property type="match status" value="1"/>
</dbReference>
<evidence type="ECO:0000256" key="2">
    <source>
        <dbReference type="ARBA" id="ARBA00023125"/>
    </source>
</evidence>
<dbReference type="GO" id="GO:0003700">
    <property type="term" value="F:DNA-binding transcription factor activity"/>
    <property type="evidence" value="ECO:0007669"/>
    <property type="project" value="InterPro"/>
</dbReference>
<feature type="domain" description="SIS" evidence="5">
    <location>
        <begin position="126"/>
        <end position="264"/>
    </location>
</feature>
<protein>
    <submittedName>
        <fullName evidence="6">MurR/RpiR family transcriptional regulator</fullName>
    </submittedName>
</protein>
<evidence type="ECO:0000259" key="4">
    <source>
        <dbReference type="PROSITE" id="PS51071"/>
    </source>
</evidence>
<organism evidence="6 7">
    <name type="scientific">Candidatus Onthenecus intestinigallinarum</name>
    <dbReference type="NCBI Taxonomy" id="2840875"/>
    <lineage>
        <taxon>Bacteria</taxon>
        <taxon>Bacillati</taxon>
        <taxon>Bacillota</taxon>
        <taxon>Clostridia</taxon>
        <taxon>Eubacteriales</taxon>
        <taxon>Candidatus Onthenecus</taxon>
    </lineage>
</organism>